<dbReference type="RefSeq" id="WP_130585056.1">
    <property type="nucleotide sequence ID" value="NZ_CP029159.1"/>
</dbReference>
<dbReference type="AlphaFoldDB" id="A0A7G3UG74"/>
<gene>
    <name evidence="2" type="ORF">STSU_021805</name>
</gene>
<proteinExistence type="predicted"/>
<accession>A0A7G3UG74</accession>
<name>A0A7G3UG74_STRT9</name>
<feature type="chain" id="PRO_5028851030" evidence="1">
    <location>
        <begin position="28"/>
        <end position="89"/>
    </location>
</feature>
<keyword evidence="3" id="KW-1185">Reference proteome</keyword>
<sequence length="89" mass="8596">MKSILGKALVTAGAALALAAVAAPAQAHEPVTAGGGGQYVASGEPHNIFAAGEVYGFAETAHSYASGLAFGWATDTTSGGGFEGVAGTR</sequence>
<protein>
    <submittedName>
        <fullName evidence="2">Uncharacterized protein</fullName>
    </submittedName>
</protein>
<organism evidence="2 3">
    <name type="scientific">Streptomyces tsukubensis (strain DSM 42081 / NBRC 108919 / NRRL 18488 / 9993)</name>
    <dbReference type="NCBI Taxonomy" id="1114943"/>
    <lineage>
        <taxon>Bacteria</taxon>
        <taxon>Bacillati</taxon>
        <taxon>Actinomycetota</taxon>
        <taxon>Actinomycetes</taxon>
        <taxon>Kitasatosporales</taxon>
        <taxon>Streptomycetaceae</taxon>
        <taxon>Streptomyces</taxon>
    </lineage>
</organism>
<feature type="signal peptide" evidence="1">
    <location>
        <begin position="1"/>
        <end position="27"/>
    </location>
</feature>
<dbReference type="EMBL" id="CP029159">
    <property type="protein sequence ID" value="QKM69413.1"/>
    <property type="molecule type" value="Genomic_DNA"/>
</dbReference>
<reference evidence="2 3" key="1">
    <citation type="journal article" date="2012" name="J. Bacteriol.">
        <title>Draft genome of Streptomyces tsukubaensis NRRL 18488, the producer of the clinically important immunosuppressant tacrolimus (FK506).</title>
        <authorList>
            <person name="Barreiro C."/>
            <person name="Prieto C."/>
            <person name="Sola-Landa A."/>
            <person name="Solera E."/>
            <person name="Martinez-Castro M."/>
            <person name="Perez-Redondo R."/>
            <person name="Garcia-Estrada C."/>
            <person name="Aparicio J.F."/>
            <person name="Fernandez-Martinez L.T."/>
            <person name="Santos-Aberturas J."/>
            <person name="Salehi-Najafabadi Z."/>
            <person name="Rodriguez-Garcia A."/>
            <person name="Tauch A."/>
            <person name="Martin J.F."/>
        </authorList>
    </citation>
    <scope>NUCLEOTIDE SEQUENCE [LARGE SCALE GENOMIC DNA]</scope>
    <source>
        <strain evidence="3">DSM 42081 / NBRC 108919 / NRRL 18488 / 9993</strain>
    </source>
</reference>
<evidence type="ECO:0000313" key="3">
    <source>
        <dbReference type="Proteomes" id="UP000005940"/>
    </source>
</evidence>
<dbReference type="Proteomes" id="UP000005940">
    <property type="component" value="Chromosome"/>
</dbReference>
<evidence type="ECO:0000256" key="1">
    <source>
        <dbReference type="SAM" id="SignalP"/>
    </source>
</evidence>
<keyword evidence="1" id="KW-0732">Signal</keyword>
<evidence type="ECO:0000313" key="2">
    <source>
        <dbReference type="EMBL" id="QKM69413.1"/>
    </source>
</evidence>